<keyword evidence="2" id="KW-0472">Membrane</keyword>
<sequence>MVFSMILSLPLIFLTLILLFFYRKFNKSNQDLILLPKIDKTDNFGDIRHFYLIIKTLIVIVANSNKQEAELQVILVNHQSLQQKVWKLDEKILNLLWERDKAVELTTKIRAENTILEHKNKELEANRKALIEELGGAVGREDLEYATWDLVLQTTQLLIKERDKAVEENQSLKQENSQLVQSINRLESQINSKENEINFVKQKLSDTDREVSALQARYTSLKHLQNELGQKESDIQAINRLESQISSKENEINFVKQKLSDTEREVSVLQAKYTSSLKHLQNEIAQKESDIQALKEENSENQKIITSLKDNLYNEQSYKSEKQQNIEDNSKDRYKFIQNLLIEKEQLYSSDIYIDLHKKNFSSAIKEYNNLIYFIQISFPDFGIEEINEWRQTESFYFHIISQLYVINSLLVCKVRELDKKTGKALYWCNQVLVSELNILLSQASFLDSQDFNISYFA</sequence>
<keyword evidence="1" id="KW-0175">Coiled coil</keyword>
<evidence type="ECO:0000313" key="4">
    <source>
        <dbReference type="Proteomes" id="UP000503129"/>
    </source>
</evidence>
<gene>
    <name evidence="3" type="ORF">DP114_19835</name>
</gene>
<reference evidence="3 4" key="1">
    <citation type="submission" date="2018-06" db="EMBL/GenBank/DDBJ databases">
        <title>Comparative genomics of Brasilonema spp. strains.</title>
        <authorList>
            <person name="Alvarenga D.O."/>
            <person name="Fiore M.F."/>
            <person name="Varani A.M."/>
        </authorList>
    </citation>
    <scope>NUCLEOTIDE SEQUENCE [LARGE SCALE GENOMIC DNA]</scope>
    <source>
        <strain evidence="3 4">CENA114</strain>
    </source>
</reference>
<organism evidence="3 4">
    <name type="scientific">Brasilonema sennae CENA114</name>
    <dbReference type="NCBI Taxonomy" id="415709"/>
    <lineage>
        <taxon>Bacteria</taxon>
        <taxon>Bacillati</taxon>
        <taxon>Cyanobacteriota</taxon>
        <taxon>Cyanophyceae</taxon>
        <taxon>Nostocales</taxon>
        <taxon>Scytonemataceae</taxon>
        <taxon>Brasilonema</taxon>
        <taxon>Bromeliae group (in: Brasilonema)</taxon>
    </lineage>
</organism>
<protein>
    <submittedName>
        <fullName evidence="3">Uncharacterized protein</fullName>
    </submittedName>
</protein>
<dbReference type="EMBL" id="CP030118">
    <property type="protein sequence ID" value="QDL09837.1"/>
    <property type="molecule type" value="Genomic_DNA"/>
</dbReference>
<accession>A0A856MKX2</accession>
<proteinExistence type="predicted"/>
<dbReference type="KEGG" id="bsen:DP114_19835"/>
<dbReference type="Gene3D" id="1.10.287.1490">
    <property type="match status" value="1"/>
</dbReference>
<keyword evidence="2" id="KW-0812">Transmembrane</keyword>
<feature type="transmembrane region" description="Helical" evidence="2">
    <location>
        <begin position="6"/>
        <end position="22"/>
    </location>
</feature>
<evidence type="ECO:0000313" key="3">
    <source>
        <dbReference type="EMBL" id="QDL09837.1"/>
    </source>
</evidence>
<name>A0A856MKX2_9CYAN</name>
<keyword evidence="4" id="KW-1185">Reference proteome</keyword>
<dbReference type="Proteomes" id="UP000503129">
    <property type="component" value="Chromosome"/>
</dbReference>
<evidence type="ECO:0000256" key="2">
    <source>
        <dbReference type="SAM" id="Phobius"/>
    </source>
</evidence>
<evidence type="ECO:0000256" key="1">
    <source>
        <dbReference type="SAM" id="Coils"/>
    </source>
</evidence>
<dbReference type="AlphaFoldDB" id="A0A856MKX2"/>
<keyword evidence="2" id="KW-1133">Transmembrane helix</keyword>
<feature type="coiled-coil region" evidence="1">
    <location>
        <begin position="106"/>
        <end position="311"/>
    </location>
</feature>